<dbReference type="InterPro" id="IPR016039">
    <property type="entry name" value="Thiolase-like"/>
</dbReference>
<evidence type="ECO:0000313" key="2">
    <source>
        <dbReference type="EMBL" id="KAA1192603.1"/>
    </source>
</evidence>
<sequence length="394" mass="41779">MFDAKQVVFSGVGQSQVGRKLDRSAIDLTLDAALEAIAHAGLDIADIDGLCSYPGVRKDISPGFGPVALADVKNALGLKLSWHSAGWEGPAQAGAIVNACAAVASGLCRHVLVFRTVTEASSVTADRKASVSGTGGERISGPFQWMVPFRGYSAVNSVALYAQRHFHDYGTSRETLGEIATNNRRNAALNPKAVFTEPLIMEDYLNARMISSPLCLFDCDVPVDASTAIIVSRAEVAKDVASPIYLEAMGCALHGQDSWDNYSPDLTEMAAHDAASAMWSQTELTPADVETAQLYDGFSMLALSWIEALGFCKKGEARDFLQGGGNIARDGQLPLNTNGGQLSGGRTHGFGYFYEAILQLKGEAGERQLGRQPRVAAVANGGGPLGSCFLLRTD</sequence>
<comment type="caution">
    <text evidence="2">The sequence shown here is derived from an EMBL/GenBank/DDBJ whole genome shotgun (WGS) entry which is preliminary data.</text>
</comment>
<feature type="domain" description="Thiolase C-terminal" evidence="1">
    <location>
        <begin position="263"/>
        <end position="385"/>
    </location>
</feature>
<dbReference type="SUPFAM" id="SSF53901">
    <property type="entry name" value="Thiolase-like"/>
    <property type="match status" value="1"/>
</dbReference>
<dbReference type="Gene3D" id="3.40.47.10">
    <property type="match status" value="1"/>
</dbReference>
<proteinExistence type="predicted"/>
<gene>
    <name evidence="2" type="ORF">F0M18_08025</name>
</gene>
<dbReference type="InterPro" id="IPR002155">
    <property type="entry name" value="Thiolase"/>
</dbReference>
<organism evidence="2 3">
    <name type="scientific">Pseudohalioglobus sediminis</name>
    <dbReference type="NCBI Taxonomy" id="2606449"/>
    <lineage>
        <taxon>Bacteria</taxon>
        <taxon>Pseudomonadati</taxon>
        <taxon>Pseudomonadota</taxon>
        <taxon>Gammaproteobacteria</taxon>
        <taxon>Cellvibrionales</taxon>
        <taxon>Halieaceae</taxon>
        <taxon>Pseudohalioglobus</taxon>
    </lineage>
</organism>
<dbReference type="CDD" id="cd00829">
    <property type="entry name" value="SCP-x_thiolase"/>
    <property type="match status" value="1"/>
</dbReference>
<dbReference type="RefSeq" id="WP_149610886.1">
    <property type="nucleotide sequence ID" value="NZ_VTUX01000003.1"/>
</dbReference>
<dbReference type="AlphaFoldDB" id="A0A5B0WZW7"/>
<dbReference type="Pfam" id="PF22691">
    <property type="entry name" value="Thiolase_C_1"/>
    <property type="match status" value="1"/>
</dbReference>
<evidence type="ECO:0000259" key="1">
    <source>
        <dbReference type="Pfam" id="PF22691"/>
    </source>
</evidence>
<protein>
    <submittedName>
        <fullName evidence="2">Thiolase family protein</fullName>
    </submittedName>
</protein>
<name>A0A5B0WZW7_9GAMM</name>
<dbReference type="GO" id="GO:0003988">
    <property type="term" value="F:acetyl-CoA C-acyltransferase activity"/>
    <property type="evidence" value="ECO:0007669"/>
    <property type="project" value="UniProtKB-ARBA"/>
</dbReference>
<evidence type="ECO:0000313" key="3">
    <source>
        <dbReference type="Proteomes" id="UP000323708"/>
    </source>
</evidence>
<dbReference type="PANTHER" id="PTHR42870:SF1">
    <property type="entry name" value="NON-SPECIFIC LIPID-TRANSFER PROTEIN-LIKE 2"/>
    <property type="match status" value="1"/>
</dbReference>
<accession>A0A5B0WZW7</accession>
<dbReference type="EMBL" id="VTUX01000003">
    <property type="protein sequence ID" value="KAA1192603.1"/>
    <property type="molecule type" value="Genomic_DNA"/>
</dbReference>
<keyword evidence="3" id="KW-1185">Reference proteome</keyword>
<dbReference type="PIRSF" id="PIRSF000429">
    <property type="entry name" value="Ac-CoA_Ac_transf"/>
    <property type="match status" value="1"/>
</dbReference>
<dbReference type="Proteomes" id="UP000323708">
    <property type="component" value="Unassembled WGS sequence"/>
</dbReference>
<dbReference type="PANTHER" id="PTHR42870">
    <property type="entry name" value="ACETYL-COA C-ACETYLTRANSFERASE"/>
    <property type="match status" value="1"/>
</dbReference>
<reference evidence="2 3" key="1">
    <citation type="submission" date="2019-09" db="EMBL/GenBank/DDBJ databases">
        <authorList>
            <person name="Chen X.-Y."/>
        </authorList>
    </citation>
    <scope>NUCLEOTIDE SEQUENCE [LARGE SCALE GENOMIC DNA]</scope>
    <source>
        <strain evidence="2 3">NY5</strain>
    </source>
</reference>
<dbReference type="InterPro" id="IPR055140">
    <property type="entry name" value="Thiolase_C_2"/>
</dbReference>